<name>A0A9Q4KU89_9EURY</name>
<sequence>MMKSIKKNVSSYLLDAKNEIFNADAILAYWSDGDLNNWGDALNPILIHNISGKWPTLARPHINIKNKPVFRVVGSILDGCSDRNAVIWGSGFISASGKFMTEPRSICAVRGPLTRDLIIKQGIECPEVYGDPALLYPIFYCPNINKKYELGIVPHYIDKNSPLLKQFEGRSDVKIINIQGGINDFVDDICGCKRIASSSLHGIIASDAYGIPSTWVKLSENVVGNGFKFLDYFLSVGRLEREPLTISKKTTISDIYDSFNPYTINIDLNHLLEVCPFNKCSSQKNERKY</sequence>
<feature type="domain" description="Polysaccharide pyruvyl transferase" evidence="1">
    <location>
        <begin position="86"/>
        <end position="216"/>
    </location>
</feature>
<dbReference type="Proteomes" id="UP001143747">
    <property type="component" value="Unassembled WGS sequence"/>
</dbReference>
<evidence type="ECO:0000313" key="2">
    <source>
        <dbReference type="EMBL" id="MDE4907356.1"/>
    </source>
</evidence>
<dbReference type="EMBL" id="JAKELO010000002">
    <property type="protein sequence ID" value="MDE4907356.1"/>
    <property type="molecule type" value="Genomic_DNA"/>
</dbReference>
<proteinExistence type="predicted"/>
<evidence type="ECO:0000259" key="1">
    <source>
        <dbReference type="Pfam" id="PF04230"/>
    </source>
</evidence>
<dbReference type="RefSeq" id="WP_274924013.1">
    <property type="nucleotide sequence ID" value="NZ_JAKELO010000002.1"/>
</dbReference>
<organism evidence="2 3">
    <name type="scientific">Methanogenium marinum</name>
    <dbReference type="NCBI Taxonomy" id="348610"/>
    <lineage>
        <taxon>Archaea</taxon>
        <taxon>Methanobacteriati</taxon>
        <taxon>Methanobacteriota</taxon>
        <taxon>Stenosarchaea group</taxon>
        <taxon>Methanomicrobia</taxon>
        <taxon>Methanomicrobiales</taxon>
        <taxon>Methanomicrobiaceae</taxon>
        <taxon>Methanogenium</taxon>
    </lineage>
</organism>
<evidence type="ECO:0000313" key="3">
    <source>
        <dbReference type="Proteomes" id="UP001143747"/>
    </source>
</evidence>
<comment type="caution">
    <text evidence="2">The sequence shown here is derived from an EMBL/GenBank/DDBJ whole genome shotgun (WGS) entry which is preliminary data.</text>
</comment>
<reference evidence="2" key="1">
    <citation type="submission" date="2022-01" db="EMBL/GenBank/DDBJ databases">
        <title>Draft genome of Methanogenium marinum DSM 15558.</title>
        <authorList>
            <person name="Chen S.-C."/>
            <person name="You Y.-T."/>
        </authorList>
    </citation>
    <scope>NUCLEOTIDE SEQUENCE</scope>
    <source>
        <strain evidence="2">DSM 15558</strain>
    </source>
</reference>
<dbReference type="AlphaFoldDB" id="A0A9Q4KU89"/>
<keyword evidence="3" id="KW-1185">Reference proteome</keyword>
<accession>A0A9Q4KU89</accession>
<dbReference type="InterPro" id="IPR007345">
    <property type="entry name" value="Polysacch_pyruvyl_Trfase"/>
</dbReference>
<keyword evidence="2" id="KW-0808">Transferase</keyword>
<gene>
    <name evidence="2" type="ORF">L0665_01815</name>
</gene>
<protein>
    <submittedName>
        <fullName evidence="2">Polysaccharide pyruvyl transferase family protein</fullName>
    </submittedName>
</protein>
<dbReference type="Pfam" id="PF04230">
    <property type="entry name" value="PS_pyruv_trans"/>
    <property type="match status" value="1"/>
</dbReference>
<dbReference type="GO" id="GO:0016740">
    <property type="term" value="F:transferase activity"/>
    <property type="evidence" value="ECO:0007669"/>
    <property type="project" value="UniProtKB-KW"/>
</dbReference>